<dbReference type="GO" id="GO:0016787">
    <property type="term" value="F:hydrolase activity"/>
    <property type="evidence" value="ECO:0007669"/>
    <property type="project" value="UniProtKB-KW"/>
</dbReference>
<dbReference type="Gene3D" id="2.60.120.200">
    <property type="match status" value="1"/>
</dbReference>
<dbReference type="RefSeq" id="WP_345364837.1">
    <property type="nucleotide sequence ID" value="NZ_BAABII010000012.1"/>
</dbReference>
<dbReference type="InterPro" id="IPR050546">
    <property type="entry name" value="Glycosyl_Hydrlase_16"/>
</dbReference>
<proteinExistence type="inferred from homology"/>
<evidence type="ECO:0000313" key="5">
    <source>
        <dbReference type="Proteomes" id="UP001564626"/>
    </source>
</evidence>
<name>A0ABV4CE00_9PSEU</name>
<evidence type="ECO:0000256" key="2">
    <source>
        <dbReference type="SAM" id="SignalP"/>
    </source>
</evidence>
<protein>
    <submittedName>
        <fullName evidence="4">Glycoside hydrolase family 16 protein</fullName>
    </submittedName>
</protein>
<keyword evidence="5" id="KW-1185">Reference proteome</keyword>
<evidence type="ECO:0000313" key="4">
    <source>
        <dbReference type="EMBL" id="MEY8039268.1"/>
    </source>
</evidence>
<dbReference type="EMBL" id="JBGEHV010000009">
    <property type="protein sequence ID" value="MEY8039268.1"/>
    <property type="molecule type" value="Genomic_DNA"/>
</dbReference>
<dbReference type="PANTHER" id="PTHR10963:SF55">
    <property type="entry name" value="GLYCOSIDE HYDROLASE FAMILY 16 PROTEIN"/>
    <property type="match status" value="1"/>
</dbReference>
<dbReference type="SUPFAM" id="SSF49899">
    <property type="entry name" value="Concanavalin A-like lectins/glucanases"/>
    <property type="match status" value="1"/>
</dbReference>
<dbReference type="InterPro" id="IPR000757">
    <property type="entry name" value="Beta-glucanase-like"/>
</dbReference>
<keyword evidence="2" id="KW-0732">Signal</keyword>
<feature type="domain" description="GH16" evidence="3">
    <location>
        <begin position="9"/>
        <end position="292"/>
    </location>
</feature>
<evidence type="ECO:0000256" key="1">
    <source>
        <dbReference type="ARBA" id="ARBA00006865"/>
    </source>
</evidence>
<feature type="chain" id="PRO_5046436657" evidence="2">
    <location>
        <begin position="27"/>
        <end position="292"/>
    </location>
</feature>
<accession>A0ABV4CE00</accession>
<dbReference type="Pfam" id="PF00722">
    <property type="entry name" value="Glyco_hydro_16"/>
    <property type="match status" value="1"/>
</dbReference>
<organism evidence="4 5">
    <name type="scientific">Saccharopolyspora cebuensis</name>
    <dbReference type="NCBI Taxonomy" id="418759"/>
    <lineage>
        <taxon>Bacteria</taxon>
        <taxon>Bacillati</taxon>
        <taxon>Actinomycetota</taxon>
        <taxon>Actinomycetes</taxon>
        <taxon>Pseudonocardiales</taxon>
        <taxon>Pseudonocardiaceae</taxon>
        <taxon>Saccharopolyspora</taxon>
    </lineage>
</organism>
<dbReference type="CDD" id="cd08023">
    <property type="entry name" value="GH16_laminarinase_like"/>
    <property type="match status" value="1"/>
</dbReference>
<comment type="caution">
    <text evidence="4">The sequence shown here is derived from an EMBL/GenBank/DDBJ whole genome shotgun (WGS) entry which is preliminary data.</text>
</comment>
<feature type="signal peptide" evidence="2">
    <location>
        <begin position="1"/>
        <end position="26"/>
    </location>
</feature>
<dbReference type="PANTHER" id="PTHR10963">
    <property type="entry name" value="GLYCOSYL HYDROLASE-RELATED"/>
    <property type="match status" value="1"/>
</dbReference>
<comment type="similarity">
    <text evidence="1">Belongs to the glycosyl hydrolase 16 family.</text>
</comment>
<sequence>MIVATRLAVLAAAALLPLTAAPAASAQQEIFFDDFSGSGIDRSRWTVEVTGENFGTVNSEQQAYIDSPETLYVDQNAAGAQNGALAIHPRYRPGHQAPDGRTYDFVSGRLKTQGNFDFTYGTYSVRLKLPEGANAPGLWPAAWALGSGIGSGTPWPDCGEIDLMEHVGEPWTSTALHGPGYSGDTPITGRQDFTGTDPGGWHVYSVNWQPDGMTFSVDGTAFHRVDRAQVEQYGRWVFDDPQFLILNFALGGTFPHGVNGVTEPYFGLPQSSVDRVAAGSARYLVDWVRVEQ</sequence>
<dbReference type="InterPro" id="IPR013320">
    <property type="entry name" value="ConA-like_dom_sf"/>
</dbReference>
<dbReference type="Proteomes" id="UP001564626">
    <property type="component" value="Unassembled WGS sequence"/>
</dbReference>
<dbReference type="PROSITE" id="PS51762">
    <property type="entry name" value="GH16_2"/>
    <property type="match status" value="1"/>
</dbReference>
<keyword evidence="4" id="KW-0378">Hydrolase</keyword>
<reference evidence="4 5" key="1">
    <citation type="submission" date="2024-08" db="EMBL/GenBank/DDBJ databases">
        <title>Genome mining of Saccharopolyspora cebuensis PGLac3 from Nigerian medicinal plant.</title>
        <authorList>
            <person name="Ezeobiora C.E."/>
            <person name="Igbokwe N.H."/>
            <person name="Amin D.H."/>
            <person name="Mendie U.E."/>
        </authorList>
    </citation>
    <scope>NUCLEOTIDE SEQUENCE [LARGE SCALE GENOMIC DNA]</scope>
    <source>
        <strain evidence="4 5">PGLac3</strain>
    </source>
</reference>
<evidence type="ECO:0000259" key="3">
    <source>
        <dbReference type="PROSITE" id="PS51762"/>
    </source>
</evidence>
<gene>
    <name evidence="4" type="ORF">AB8O55_07645</name>
</gene>